<accession>A0ABZ0SDA6</accession>
<keyword evidence="2" id="KW-1185">Reference proteome</keyword>
<dbReference type="Proteomes" id="UP001432180">
    <property type="component" value="Chromosome"/>
</dbReference>
<dbReference type="RefSeq" id="WP_328984067.1">
    <property type="nucleotide sequence ID" value="NZ_CP121472.1"/>
</dbReference>
<dbReference type="EMBL" id="CP121472">
    <property type="protein sequence ID" value="WPL18298.1"/>
    <property type="molecule type" value="Genomic_DNA"/>
</dbReference>
<evidence type="ECO:0000313" key="2">
    <source>
        <dbReference type="Proteomes" id="UP001432180"/>
    </source>
</evidence>
<protein>
    <submittedName>
        <fullName evidence="1">Uncharacterized protein</fullName>
    </submittedName>
</protein>
<sequence>MPTLDFVEQIRQHVKTQAEEHGEHALDREQRLNWWRSKVDALTTQMKQWLEPLITDETISVRQKSVRINEDRLGDYELPALEFCFGLSSLSVTPVGSVIIGALGRVDIAGPEGKAMLILTADDAESSPSFKQEHARWFISYPEQRLKLFELDESSFRQLIVDLLGVGD</sequence>
<proteinExistence type="predicted"/>
<organism evidence="1 2">
    <name type="scientific">Thiorhodovibrio winogradskyi</name>
    <dbReference type="NCBI Taxonomy" id="77007"/>
    <lineage>
        <taxon>Bacteria</taxon>
        <taxon>Pseudomonadati</taxon>
        <taxon>Pseudomonadota</taxon>
        <taxon>Gammaproteobacteria</taxon>
        <taxon>Chromatiales</taxon>
        <taxon>Chromatiaceae</taxon>
        <taxon>Thiorhodovibrio</taxon>
    </lineage>
</organism>
<reference evidence="1 2" key="1">
    <citation type="journal article" date="2023" name="Microorganisms">
        <title>Thiorhodovibrio frisius and Trv. litoralis spp. nov., Two Novel Members from a Clade of Fastidious Purple Sulfur Bacteria That Exhibit Unique Red-Shifted Light-Harvesting Capabilities.</title>
        <authorList>
            <person name="Methner A."/>
            <person name="Kuzyk S.B."/>
            <person name="Petersen J."/>
            <person name="Bauer S."/>
            <person name="Brinkmann H."/>
            <person name="Sichau K."/>
            <person name="Wanner G."/>
            <person name="Wolf J."/>
            <person name="Neumann-Schaal M."/>
            <person name="Henke P."/>
            <person name="Tank M."/>
            <person name="Sproer C."/>
            <person name="Bunk B."/>
            <person name="Overmann J."/>
        </authorList>
    </citation>
    <scope>NUCLEOTIDE SEQUENCE [LARGE SCALE GENOMIC DNA]</scope>
    <source>
        <strain evidence="1 2">DSM 6702</strain>
    </source>
</reference>
<evidence type="ECO:0000313" key="1">
    <source>
        <dbReference type="EMBL" id="WPL18298.1"/>
    </source>
</evidence>
<gene>
    <name evidence="1" type="ORF">Thiowin_03366</name>
</gene>
<name>A0ABZ0SDA6_9GAMM</name>